<name>A0ACC0WDY8_9STRA</name>
<keyword evidence="2" id="KW-1185">Reference proteome</keyword>
<sequence length="126" mass="14108">MHARLKHAGTTVDDQVAFLWTLGHLFQATTAYDDTAFVDKVTSWVLAFLSMEPALSSDSSVLYLQVASASPRLTQYRKLALKQHDQGRAEVTEGLPLSAFQPNQQQRFQGPTISRLPDIYILTAYH</sequence>
<organism evidence="1 2">
    <name type="scientific">Peronosclerospora sorghi</name>
    <dbReference type="NCBI Taxonomy" id="230839"/>
    <lineage>
        <taxon>Eukaryota</taxon>
        <taxon>Sar</taxon>
        <taxon>Stramenopiles</taxon>
        <taxon>Oomycota</taxon>
        <taxon>Peronosporomycetes</taxon>
        <taxon>Peronosporales</taxon>
        <taxon>Peronosporaceae</taxon>
        <taxon>Peronosclerospora</taxon>
    </lineage>
</organism>
<evidence type="ECO:0000313" key="2">
    <source>
        <dbReference type="Proteomes" id="UP001163321"/>
    </source>
</evidence>
<gene>
    <name evidence="1" type="ORF">PsorP6_016786</name>
</gene>
<reference evidence="1 2" key="1">
    <citation type="journal article" date="2022" name="bioRxiv">
        <title>The genome of the oomycete Peronosclerospora sorghi, a cosmopolitan pathogen of maize and sorghum, is inflated with dispersed pseudogenes.</title>
        <authorList>
            <person name="Fletcher K."/>
            <person name="Martin F."/>
            <person name="Isakeit T."/>
            <person name="Cavanaugh K."/>
            <person name="Magill C."/>
            <person name="Michelmore R."/>
        </authorList>
    </citation>
    <scope>NUCLEOTIDE SEQUENCE [LARGE SCALE GENOMIC DNA]</scope>
    <source>
        <strain evidence="1">P6</strain>
    </source>
</reference>
<accession>A0ACC0WDY8</accession>
<comment type="caution">
    <text evidence="1">The sequence shown here is derived from an EMBL/GenBank/DDBJ whole genome shotgun (WGS) entry which is preliminary data.</text>
</comment>
<dbReference type="EMBL" id="CM047581">
    <property type="protein sequence ID" value="KAI9917019.1"/>
    <property type="molecule type" value="Genomic_DNA"/>
</dbReference>
<proteinExistence type="predicted"/>
<protein>
    <submittedName>
        <fullName evidence="1">Uncharacterized protein</fullName>
    </submittedName>
</protein>
<evidence type="ECO:0000313" key="1">
    <source>
        <dbReference type="EMBL" id="KAI9917019.1"/>
    </source>
</evidence>
<dbReference type="Proteomes" id="UP001163321">
    <property type="component" value="Chromosome 2"/>
</dbReference>